<dbReference type="Proteomes" id="UP000274772">
    <property type="component" value="Chromosome"/>
</dbReference>
<keyword evidence="3" id="KW-0812">Transmembrane</keyword>
<reference evidence="5 6" key="1">
    <citation type="submission" date="2018-05" db="EMBL/GenBank/DDBJ databases">
        <title>Complete genome sequencing of three human clinical isolates of Staphylococcus caprae reveals virulence factors similar to those of S. epidermidis and S. capitis.</title>
        <authorList>
            <person name="Watanabe S."/>
            <person name="Cui L."/>
        </authorList>
    </citation>
    <scope>NUCLEOTIDE SEQUENCE [LARGE SCALE GENOMIC DNA]</scope>
    <source>
        <strain evidence="5 6">JMUB590</strain>
    </source>
</reference>
<dbReference type="PANTHER" id="PTHR46825">
    <property type="entry name" value="D-ALANYL-D-ALANINE-CARBOXYPEPTIDASE/ENDOPEPTIDASE AMPH"/>
    <property type="match status" value="1"/>
</dbReference>
<evidence type="ECO:0000256" key="3">
    <source>
        <dbReference type="SAM" id="Phobius"/>
    </source>
</evidence>
<dbReference type="InterPro" id="IPR050491">
    <property type="entry name" value="AmpC-like"/>
</dbReference>
<dbReference type="Gene3D" id="3.40.710.10">
    <property type="entry name" value="DD-peptidase/beta-lactamase superfamily"/>
    <property type="match status" value="1"/>
</dbReference>
<comment type="subcellular location">
    <subcellularLocation>
        <location evidence="1">Membrane</location>
    </subcellularLocation>
</comment>
<keyword evidence="6" id="KW-1185">Reference proteome</keyword>
<gene>
    <name evidence="5" type="ORF">JMUB590_0534</name>
</gene>
<accession>A0ABM7FSG5</accession>
<feature type="domain" description="Beta-lactamase-related" evidence="4">
    <location>
        <begin position="28"/>
        <end position="348"/>
    </location>
</feature>
<sequence>MSGILTKHYTAHSKTETMLTHHSQKQIDSIVHSAMRNGKIPGVSVLIIKDNKIFLNKGYGYANVSQKTKVTPRTRFEIASNTKAFTGYSVLQLAKEGKLNLNDKVSKYVPGFYMNYDDEKKDITIKQLLGHTSGIPSDITEEDHYSEDYNSIKNIVDYAKGKELNEAPGDAFEYSNMNYDILGLIVQNVSHQSYQSYIKEHILSPLNMKDTTFKTTSKKGKNEASGYELISGDTEKTTPEFNIGDTPSAFMMSSTKDLENWIKMQLEPSDKTRSIVEQSHQAISKSEGIADANGYGAGWFINSNDHTIYHTGTLDNFSSEILLNPKKSYGIVVLANMNSSHVTNLTDNLNSQILNNDHYTTIEQKIDQSANFNHTITILSCIGTFIFLILSLSRLNKLKLKRIVYDKRKIAFISFLLLLTLFVLFSIAIYLLPLFILGNASWTFVLSWLPIHAKWLIASFYIFMLMIMIWLSVVILTRQPKT</sequence>
<keyword evidence="3" id="KW-1133">Transmembrane helix</keyword>
<dbReference type="Pfam" id="PF00144">
    <property type="entry name" value="Beta-lactamase"/>
    <property type="match status" value="1"/>
</dbReference>
<feature type="transmembrane region" description="Helical" evidence="3">
    <location>
        <begin position="372"/>
        <end position="390"/>
    </location>
</feature>
<evidence type="ECO:0000259" key="4">
    <source>
        <dbReference type="Pfam" id="PF00144"/>
    </source>
</evidence>
<evidence type="ECO:0000256" key="1">
    <source>
        <dbReference type="ARBA" id="ARBA00004370"/>
    </source>
</evidence>
<feature type="transmembrane region" description="Helical" evidence="3">
    <location>
        <begin position="410"/>
        <end position="435"/>
    </location>
</feature>
<evidence type="ECO:0000256" key="2">
    <source>
        <dbReference type="ARBA" id="ARBA00023136"/>
    </source>
</evidence>
<dbReference type="SUPFAM" id="SSF56601">
    <property type="entry name" value="beta-lactamase/transpeptidase-like"/>
    <property type="match status" value="1"/>
</dbReference>
<dbReference type="PANTHER" id="PTHR46825:SF11">
    <property type="entry name" value="PENICILLIN-BINDING PROTEIN 4"/>
    <property type="match status" value="1"/>
</dbReference>
<evidence type="ECO:0000313" key="6">
    <source>
        <dbReference type="Proteomes" id="UP000274772"/>
    </source>
</evidence>
<proteinExistence type="predicted"/>
<name>A0ABM7FSG5_9STAP</name>
<dbReference type="InterPro" id="IPR001466">
    <property type="entry name" value="Beta-lactam-related"/>
</dbReference>
<protein>
    <submittedName>
        <fullName evidence="5">Beta-lactamase</fullName>
    </submittedName>
</protein>
<evidence type="ECO:0000313" key="5">
    <source>
        <dbReference type="EMBL" id="BBD91644.1"/>
    </source>
</evidence>
<dbReference type="InterPro" id="IPR012338">
    <property type="entry name" value="Beta-lactam/transpept-like"/>
</dbReference>
<dbReference type="EMBL" id="AP018586">
    <property type="protein sequence ID" value="BBD91644.1"/>
    <property type="molecule type" value="Genomic_DNA"/>
</dbReference>
<organism evidence="5 6">
    <name type="scientific">Staphylococcus caprae</name>
    <dbReference type="NCBI Taxonomy" id="29380"/>
    <lineage>
        <taxon>Bacteria</taxon>
        <taxon>Bacillati</taxon>
        <taxon>Bacillota</taxon>
        <taxon>Bacilli</taxon>
        <taxon>Bacillales</taxon>
        <taxon>Staphylococcaceae</taxon>
        <taxon>Staphylococcus</taxon>
    </lineage>
</organism>
<keyword evidence="2 3" id="KW-0472">Membrane</keyword>
<feature type="transmembrane region" description="Helical" evidence="3">
    <location>
        <begin position="455"/>
        <end position="476"/>
    </location>
</feature>